<sequence length="167" mass="17527">MTSLFERLDEEEAIVRGELAALRDKVAQAEERLARLAITRDTAASLLGREPGAGSREPGSSQPSGAADAVPSEPDGPEGTAGFEGGGPELEELPLEVAQERILALLAQAGRAVRLQDIVPAIGESRVETTRSRLKAMAKKGLLIQGPTAWFRLAPADTEEGATTADS</sequence>
<proteinExistence type="predicted"/>
<name>A0ABY7J8T9_STRNI</name>
<protein>
    <recommendedName>
        <fullName evidence="5">MarR family transcriptional regulator</fullName>
    </recommendedName>
</protein>
<evidence type="ECO:0000256" key="2">
    <source>
        <dbReference type="SAM" id="MobiDB-lite"/>
    </source>
</evidence>
<dbReference type="RefSeq" id="WP_277412038.1">
    <property type="nucleotide sequence ID" value="NZ_CP114203.1"/>
</dbReference>
<evidence type="ECO:0008006" key="5">
    <source>
        <dbReference type="Google" id="ProtNLM"/>
    </source>
</evidence>
<dbReference type="GeneID" id="301334153"/>
<feature type="region of interest" description="Disordered" evidence="2">
    <location>
        <begin position="44"/>
        <end position="92"/>
    </location>
</feature>
<dbReference type="Proteomes" id="UP001210169">
    <property type="component" value="Chromosome"/>
</dbReference>
<evidence type="ECO:0000313" key="3">
    <source>
        <dbReference type="EMBL" id="WAU06487.1"/>
    </source>
</evidence>
<reference evidence="3 4" key="1">
    <citation type="submission" date="2022-12" db="EMBL/GenBank/DDBJ databases">
        <authorList>
            <person name="Ruckert C."/>
            <person name="Busche T."/>
            <person name="Kalinowski J."/>
            <person name="Wittmann C."/>
        </authorList>
    </citation>
    <scope>NUCLEOTIDE SEQUENCE [LARGE SCALE GENOMIC DNA]</scope>
    <source>
        <strain evidence="3 4">DSM 40276</strain>
    </source>
</reference>
<organism evidence="3 4">
    <name type="scientific">Streptomyces nigrescens</name>
    <dbReference type="NCBI Taxonomy" id="1920"/>
    <lineage>
        <taxon>Bacteria</taxon>
        <taxon>Bacillati</taxon>
        <taxon>Actinomycetota</taxon>
        <taxon>Actinomycetes</taxon>
        <taxon>Kitasatosporales</taxon>
        <taxon>Streptomycetaceae</taxon>
        <taxon>Streptomyces</taxon>
    </lineage>
</organism>
<evidence type="ECO:0000256" key="1">
    <source>
        <dbReference type="SAM" id="Coils"/>
    </source>
</evidence>
<gene>
    <name evidence="3" type="ORF">STRNI_004995</name>
</gene>
<evidence type="ECO:0000313" key="4">
    <source>
        <dbReference type="Proteomes" id="UP001210169"/>
    </source>
</evidence>
<dbReference type="EMBL" id="CP114203">
    <property type="protein sequence ID" value="WAU06487.1"/>
    <property type="molecule type" value="Genomic_DNA"/>
</dbReference>
<keyword evidence="4" id="KW-1185">Reference proteome</keyword>
<keyword evidence="1" id="KW-0175">Coiled coil</keyword>
<accession>A0ABY7J8T9</accession>
<feature type="coiled-coil region" evidence="1">
    <location>
        <begin position="12"/>
        <end position="39"/>
    </location>
</feature>